<evidence type="ECO:0000259" key="3">
    <source>
        <dbReference type="Pfam" id="PF26571"/>
    </source>
</evidence>
<reference evidence="4 5" key="1">
    <citation type="submission" date="2023-12" db="EMBL/GenBank/DDBJ databases">
        <title>Description of new species of Mycobacterium terrae complex isolated from sewage at the Sao Paulo Zoological Park Foundation in Brazil.</title>
        <authorList>
            <person name="Romagnoli C.L."/>
            <person name="Conceicao E.C."/>
            <person name="Machado E."/>
            <person name="Barreto L.B.P.F."/>
            <person name="Sharma A."/>
            <person name="Silva N.M."/>
            <person name="Marques L.E."/>
            <person name="Juliana M.A."/>
            <person name="Lourenco M.C.S."/>
            <person name="Digiampietri L.A."/>
            <person name="Suffys P.N."/>
            <person name="Viana-Niero C."/>
        </authorList>
    </citation>
    <scope>NUCLEOTIDE SEQUENCE [LARGE SCALE GENOMIC DNA]</scope>
    <source>
        <strain evidence="4 5">MYC098</strain>
    </source>
</reference>
<feature type="domain" description="ARB-07466-like C-terminal" evidence="3">
    <location>
        <begin position="139"/>
        <end position="238"/>
    </location>
</feature>
<dbReference type="InterPro" id="IPR058593">
    <property type="entry name" value="ARB_07466-like_C"/>
</dbReference>
<dbReference type="Pfam" id="PF26571">
    <property type="entry name" value="VldE"/>
    <property type="match status" value="1"/>
</dbReference>
<gene>
    <name evidence="4" type="ORF">K6T79_24260</name>
</gene>
<evidence type="ECO:0000256" key="2">
    <source>
        <dbReference type="SAM" id="SignalP"/>
    </source>
</evidence>
<comment type="caution">
    <text evidence="4">The sequence shown here is derived from an EMBL/GenBank/DDBJ whole genome shotgun (WGS) entry which is preliminary data.</text>
</comment>
<keyword evidence="2" id="KW-0732">Signal</keyword>
<organism evidence="4 5">
    <name type="scientific">[Mycobacterium] crassicus</name>
    <dbReference type="NCBI Taxonomy" id="2872309"/>
    <lineage>
        <taxon>Bacteria</taxon>
        <taxon>Bacillati</taxon>
        <taxon>Actinomycetota</taxon>
        <taxon>Actinomycetes</taxon>
        <taxon>Mycobacteriales</taxon>
        <taxon>Mycobacteriaceae</taxon>
        <taxon>Mycolicibacter</taxon>
    </lineage>
</organism>
<sequence>MKSSVLAATAVLPAAVLFAGGVGAEPGNNEEPAPAAGFAEAPPPPPEDAPPPPPEDGPPPPPEDGPPPPPEDLPPPPPEDLPPPPPEDLPPPPPEDGPPPPPPEDVPPPAWDAGPPDVFAAGSWSIPAPHALPPGIVNERGMQVKTILVARSISEAFPQINNMIGVRPDGQRWHPSGLAIDVMIPNPGSPEGIALGDQIVAYVRQNAGRFAMQDAIWRGTYYTPGGPSGGGNGHYDHVHITTFGGGYPNGSEEYLREDVQPPPA</sequence>
<keyword evidence="5" id="KW-1185">Reference proteome</keyword>
<proteinExistence type="predicted"/>
<dbReference type="EMBL" id="JAYJJR010000031">
    <property type="protein sequence ID" value="MEB3024138.1"/>
    <property type="molecule type" value="Genomic_DNA"/>
</dbReference>
<name>A0ABU5XQ48_9MYCO</name>
<feature type="signal peptide" evidence="2">
    <location>
        <begin position="1"/>
        <end position="24"/>
    </location>
</feature>
<feature type="chain" id="PRO_5045254372" description="ARB-07466-like C-terminal domain-containing protein" evidence="2">
    <location>
        <begin position="25"/>
        <end position="264"/>
    </location>
</feature>
<dbReference type="Proteomes" id="UP001299596">
    <property type="component" value="Unassembled WGS sequence"/>
</dbReference>
<accession>A0ABU5XQ48</accession>
<feature type="compositionally biased region" description="Pro residues" evidence="1">
    <location>
        <begin position="41"/>
        <end position="110"/>
    </location>
</feature>
<feature type="region of interest" description="Disordered" evidence="1">
    <location>
        <begin position="21"/>
        <end position="122"/>
    </location>
</feature>
<evidence type="ECO:0000256" key="1">
    <source>
        <dbReference type="SAM" id="MobiDB-lite"/>
    </source>
</evidence>
<feature type="compositionally biased region" description="Low complexity" evidence="1">
    <location>
        <begin position="30"/>
        <end position="40"/>
    </location>
</feature>
<evidence type="ECO:0000313" key="5">
    <source>
        <dbReference type="Proteomes" id="UP001299596"/>
    </source>
</evidence>
<protein>
    <recommendedName>
        <fullName evidence="3">ARB-07466-like C-terminal domain-containing protein</fullName>
    </recommendedName>
</protein>
<evidence type="ECO:0000313" key="4">
    <source>
        <dbReference type="EMBL" id="MEB3024138.1"/>
    </source>
</evidence>
<dbReference type="RefSeq" id="WP_225405572.1">
    <property type="nucleotide sequence ID" value="NZ_JAYJJR010000031.1"/>
</dbReference>